<dbReference type="GO" id="GO:0004930">
    <property type="term" value="F:G protein-coupled receptor activity"/>
    <property type="evidence" value="ECO:0000318"/>
    <property type="project" value="GO_Central"/>
</dbReference>
<evidence type="ECO:0000313" key="13">
    <source>
        <dbReference type="Proteomes" id="UP000007110"/>
    </source>
</evidence>
<keyword evidence="3 10" id="KW-1133">Transmembrane helix</keyword>
<feature type="transmembrane region" description="Helical" evidence="10">
    <location>
        <begin position="85"/>
        <end position="109"/>
    </location>
</feature>
<comment type="similarity">
    <text evidence="8">Belongs to the G-protein coupled receptor 1 family.</text>
</comment>
<keyword evidence="7 8" id="KW-0807">Transducer</keyword>
<dbReference type="PANTHER" id="PTHR24243:SF224">
    <property type="entry name" value="G-PROTEIN COUPLED RECEPTOR 19-RELATED"/>
    <property type="match status" value="1"/>
</dbReference>
<evidence type="ECO:0000256" key="7">
    <source>
        <dbReference type="ARBA" id="ARBA00023224"/>
    </source>
</evidence>
<keyword evidence="13" id="KW-1185">Reference proteome</keyword>
<dbReference type="GO" id="GO:0007186">
    <property type="term" value="P:G protein-coupled receptor signaling pathway"/>
    <property type="evidence" value="ECO:0000318"/>
    <property type="project" value="GO_Central"/>
</dbReference>
<evidence type="ECO:0000313" key="12">
    <source>
        <dbReference type="EnsemblMetazoa" id="XP_030832886"/>
    </source>
</evidence>
<dbReference type="PROSITE" id="PS50262">
    <property type="entry name" value="G_PROTEIN_RECEP_F1_2"/>
    <property type="match status" value="1"/>
</dbReference>
<keyword evidence="5 10" id="KW-0472">Membrane</keyword>
<dbReference type="GO" id="GO:0005886">
    <property type="term" value="C:plasma membrane"/>
    <property type="evidence" value="ECO:0000318"/>
    <property type="project" value="GO_Central"/>
</dbReference>
<keyword evidence="4 8" id="KW-0297">G-protein coupled receptor</keyword>
<evidence type="ECO:0000259" key="11">
    <source>
        <dbReference type="PROSITE" id="PS50262"/>
    </source>
</evidence>
<feature type="compositionally biased region" description="Polar residues" evidence="9">
    <location>
        <begin position="1"/>
        <end position="15"/>
    </location>
</feature>
<feature type="transmembrane region" description="Helical" evidence="10">
    <location>
        <begin position="49"/>
        <end position="73"/>
    </location>
</feature>
<dbReference type="EnsemblMetazoa" id="XM_030977026">
    <property type="protein sequence ID" value="XP_030832886"/>
    <property type="gene ID" value="LOC575829"/>
</dbReference>
<dbReference type="OrthoDB" id="2101615at2759"/>
<evidence type="ECO:0000256" key="10">
    <source>
        <dbReference type="SAM" id="Phobius"/>
    </source>
</evidence>
<dbReference type="PANTHER" id="PTHR24243">
    <property type="entry name" value="G-PROTEIN COUPLED RECEPTOR"/>
    <property type="match status" value="1"/>
</dbReference>
<dbReference type="InterPro" id="IPR017452">
    <property type="entry name" value="GPCR_Rhodpsn_7TM"/>
</dbReference>
<accession>A0A7M7NAN5</accession>
<dbReference type="GeneID" id="575829"/>
<feature type="domain" description="G-protein coupled receptors family 1 profile" evidence="11">
    <location>
        <begin position="64"/>
        <end position="310"/>
    </location>
</feature>
<dbReference type="CDD" id="cd00637">
    <property type="entry name" value="7tm_classA_rhodopsin-like"/>
    <property type="match status" value="1"/>
</dbReference>
<dbReference type="Pfam" id="PF00001">
    <property type="entry name" value="7tm_1"/>
    <property type="match status" value="1"/>
</dbReference>
<dbReference type="Gene3D" id="1.20.1070.10">
    <property type="entry name" value="Rhodopsin 7-helix transmembrane proteins"/>
    <property type="match status" value="1"/>
</dbReference>
<organism evidence="12 13">
    <name type="scientific">Strongylocentrotus purpuratus</name>
    <name type="common">Purple sea urchin</name>
    <dbReference type="NCBI Taxonomy" id="7668"/>
    <lineage>
        <taxon>Eukaryota</taxon>
        <taxon>Metazoa</taxon>
        <taxon>Echinodermata</taxon>
        <taxon>Eleutherozoa</taxon>
        <taxon>Echinozoa</taxon>
        <taxon>Echinoidea</taxon>
        <taxon>Euechinoidea</taxon>
        <taxon>Echinacea</taxon>
        <taxon>Camarodonta</taxon>
        <taxon>Echinidea</taxon>
        <taxon>Strongylocentrotidae</taxon>
        <taxon>Strongylocentrotus</taxon>
    </lineage>
</organism>
<proteinExistence type="inferred from homology"/>
<keyword evidence="2 8" id="KW-0812">Transmembrane</keyword>
<evidence type="ECO:0000256" key="1">
    <source>
        <dbReference type="ARBA" id="ARBA00004141"/>
    </source>
</evidence>
<dbReference type="Proteomes" id="UP000007110">
    <property type="component" value="Unassembled WGS sequence"/>
</dbReference>
<dbReference type="InParanoid" id="A0A7M7NAN5"/>
<dbReference type="SUPFAM" id="SSF81321">
    <property type="entry name" value="Family A G protein-coupled receptor-like"/>
    <property type="match status" value="1"/>
</dbReference>
<protein>
    <recommendedName>
        <fullName evidence="11">G-protein coupled receptors family 1 profile domain-containing protein</fullName>
    </recommendedName>
</protein>
<feature type="region of interest" description="Disordered" evidence="9">
    <location>
        <begin position="1"/>
        <end position="29"/>
    </location>
</feature>
<dbReference type="RefSeq" id="XP_030832886.1">
    <property type="nucleotide sequence ID" value="XM_030977026.1"/>
</dbReference>
<keyword evidence="6 8" id="KW-0675">Receptor</keyword>
<sequence>MTKTSSTTSGVTRFKTTLPPDESSSCRPGTPDVRQVCQDPLFYPYVATFFMFAFGFVIIAAVVMNSLVLFVMSRSTRARKSSHNVYVASLAFSDLMVVLIECPIVYMQFLLPGDVSRVIFNPDTYWVCIASFYFNSFFGTASIMTQLALNIDRYCMIIHPLTTRAFAAPTNTRAGFILMLVWSVSMIPQFGNIFLFKEVASESYVMHGGIDVYEVHFCLSSKPSDNPYTPHVYTATVFCVFYLSTLVTTLGLYVKMVFSLRQRKPTTTPEDDRIYSIYMRRDSLSKQHRFTDDGILDFVDWVGHTSSFRD</sequence>
<dbReference type="AlphaFoldDB" id="A0A7M7NAN5"/>
<dbReference type="PRINTS" id="PR00237">
    <property type="entry name" value="GPCRRHODOPSN"/>
</dbReference>
<feature type="transmembrane region" description="Helical" evidence="10">
    <location>
        <begin position="174"/>
        <end position="196"/>
    </location>
</feature>
<name>A0A7M7NAN5_STRPU</name>
<reference evidence="12" key="2">
    <citation type="submission" date="2021-01" db="UniProtKB">
        <authorList>
            <consortium name="EnsemblMetazoa"/>
        </authorList>
    </citation>
    <scope>IDENTIFICATION</scope>
</reference>
<evidence type="ECO:0000256" key="6">
    <source>
        <dbReference type="ARBA" id="ARBA00023170"/>
    </source>
</evidence>
<evidence type="ECO:0000256" key="8">
    <source>
        <dbReference type="RuleBase" id="RU000688"/>
    </source>
</evidence>
<feature type="transmembrane region" description="Helical" evidence="10">
    <location>
        <begin position="232"/>
        <end position="254"/>
    </location>
</feature>
<dbReference type="InterPro" id="IPR000276">
    <property type="entry name" value="GPCR_Rhodpsn"/>
</dbReference>
<feature type="transmembrane region" description="Helical" evidence="10">
    <location>
        <begin position="124"/>
        <end position="149"/>
    </location>
</feature>
<reference evidence="13" key="1">
    <citation type="submission" date="2015-02" db="EMBL/GenBank/DDBJ databases">
        <title>Genome sequencing for Strongylocentrotus purpuratus.</title>
        <authorList>
            <person name="Murali S."/>
            <person name="Liu Y."/>
            <person name="Vee V."/>
            <person name="English A."/>
            <person name="Wang M."/>
            <person name="Skinner E."/>
            <person name="Han Y."/>
            <person name="Muzny D.M."/>
            <person name="Worley K.C."/>
            <person name="Gibbs R.A."/>
        </authorList>
    </citation>
    <scope>NUCLEOTIDE SEQUENCE</scope>
</reference>
<evidence type="ECO:0000256" key="2">
    <source>
        <dbReference type="ARBA" id="ARBA00022692"/>
    </source>
</evidence>
<dbReference type="PROSITE" id="PS00237">
    <property type="entry name" value="G_PROTEIN_RECEP_F1_1"/>
    <property type="match status" value="1"/>
</dbReference>
<evidence type="ECO:0000256" key="3">
    <source>
        <dbReference type="ARBA" id="ARBA00022989"/>
    </source>
</evidence>
<evidence type="ECO:0000256" key="9">
    <source>
        <dbReference type="SAM" id="MobiDB-lite"/>
    </source>
</evidence>
<comment type="subcellular location">
    <subcellularLocation>
        <location evidence="1">Membrane</location>
        <topology evidence="1">Multi-pass membrane protein</topology>
    </subcellularLocation>
</comment>
<dbReference type="KEGG" id="spu:575829"/>
<evidence type="ECO:0000256" key="5">
    <source>
        <dbReference type="ARBA" id="ARBA00023136"/>
    </source>
</evidence>
<evidence type="ECO:0000256" key="4">
    <source>
        <dbReference type="ARBA" id="ARBA00023040"/>
    </source>
</evidence>